<dbReference type="InterPro" id="IPR036249">
    <property type="entry name" value="Thioredoxin-like_sf"/>
</dbReference>
<feature type="domain" description="Thioredoxin-like fold" evidence="1">
    <location>
        <begin position="1"/>
        <end position="82"/>
    </location>
</feature>
<evidence type="ECO:0000313" key="2">
    <source>
        <dbReference type="EMBL" id="SEO07202.1"/>
    </source>
</evidence>
<organism evidence="2 3">
    <name type="scientific">Rhodopseudomonas pseudopalustris</name>
    <dbReference type="NCBI Taxonomy" id="1513892"/>
    <lineage>
        <taxon>Bacteria</taxon>
        <taxon>Pseudomonadati</taxon>
        <taxon>Pseudomonadota</taxon>
        <taxon>Alphaproteobacteria</taxon>
        <taxon>Hyphomicrobiales</taxon>
        <taxon>Nitrobacteraceae</taxon>
        <taxon>Rhodopseudomonas</taxon>
    </lineage>
</organism>
<name>A0A1H8LPX9_9BRAD</name>
<protein>
    <submittedName>
        <fullName evidence="2">Thioredoxin-like domain-containing protein</fullName>
    </submittedName>
</protein>
<sequence length="108" mass="12170">MFERDGCVWCARWDREIGPIYPKTDEARLLPLRRINIDRDKAADLGLASPVRFTPTFVVIDKGREVGRITGYINDDAFWGLLGILVAKIAPSPHPNHTERGLAQRKAS</sequence>
<dbReference type="Pfam" id="PF13098">
    <property type="entry name" value="Thioredoxin_2"/>
    <property type="match status" value="1"/>
</dbReference>
<dbReference type="AlphaFoldDB" id="A0A1H8LPX9"/>
<dbReference type="Gene3D" id="3.40.30.10">
    <property type="entry name" value="Glutaredoxin"/>
    <property type="match status" value="1"/>
</dbReference>
<evidence type="ECO:0000259" key="1">
    <source>
        <dbReference type="Pfam" id="PF13098"/>
    </source>
</evidence>
<dbReference type="Proteomes" id="UP000199615">
    <property type="component" value="Unassembled WGS sequence"/>
</dbReference>
<evidence type="ECO:0000313" key="3">
    <source>
        <dbReference type="Proteomes" id="UP000199615"/>
    </source>
</evidence>
<gene>
    <name evidence="2" type="ORF">SAMN05444123_101171</name>
</gene>
<accession>A0A1H8LPX9</accession>
<dbReference type="EMBL" id="FODT01000001">
    <property type="protein sequence ID" value="SEO07202.1"/>
    <property type="molecule type" value="Genomic_DNA"/>
</dbReference>
<dbReference type="SUPFAM" id="SSF52833">
    <property type="entry name" value="Thioredoxin-like"/>
    <property type="match status" value="1"/>
</dbReference>
<dbReference type="InterPro" id="IPR012336">
    <property type="entry name" value="Thioredoxin-like_fold"/>
</dbReference>
<keyword evidence="3" id="KW-1185">Reference proteome</keyword>
<reference evidence="3" key="1">
    <citation type="submission" date="2016-10" db="EMBL/GenBank/DDBJ databases">
        <authorList>
            <person name="Varghese N."/>
            <person name="Submissions S."/>
        </authorList>
    </citation>
    <scope>NUCLEOTIDE SEQUENCE [LARGE SCALE GENOMIC DNA]</scope>
    <source>
        <strain evidence="3">DSM 123</strain>
    </source>
</reference>
<proteinExistence type="predicted"/>